<feature type="compositionally biased region" description="Polar residues" evidence="1">
    <location>
        <begin position="191"/>
        <end position="201"/>
    </location>
</feature>
<keyword evidence="3" id="KW-1185">Reference proteome</keyword>
<organism evidence="2 3">
    <name type="scientific">Corynebacterium testudinoris</name>
    <dbReference type="NCBI Taxonomy" id="136857"/>
    <lineage>
        <taxon>Bacteria</taxon>
        <taxon>Bacillati</taxon>
        <taxon>Actinomycetota</taxon>
        <taxon>Actinomycetes</taxon>
        <taxon>Mycobacteriales</taxon>
        <taxon>Corynebacteriaceae</taxon>
        <taxon>Corynebacterium</taxon>
    </lineage>
</organism>
<protein>
    <submittedName>
        <fullName evidence="2">Uncharacterized protein</fullName>
    </submittedName>
</protein>
<evidence type="ECO:0000313" key="3">
    <source>
        <dbReference type="Proteomes" id="UP000035540"/>
    </source>
</evidence>
<dbReference type="PATRIC" id="fig|136857.5.peg.802"/>
<sequence>MEGHPEGADRLINFKFTTYYYNGATNIRLRVQASGPVSGASYLGPFNSETIARYSWSTFSKNLQNRINNASTTYITSDKFTPPAQSFRAISPQLTPSSPLDPGGEVDVIDPANVDTSRITNKVPLFPVGTDDAELEEYLRTANPSSISIPEESRRMETGPQDNNGGGLENLENEESGTRGIENDEVITEAPNESAQELMNP</sequence>
<dbReference type="AlphaFoldDB" id="A0A0G3H689"/>
<evidence type="ECO:0000313" key="2">
    <source>
        <dbReference type="EMBL" id="AKK08260.1"/>
    </source>
</evidence>
<name>A0A0G3H689_9CORY</name>
<dbReference type="Proteomes" id="UP000035540">
    <property type="component" value="Chromosome"/>
</dbReference>
<feature type="region of interest" description="Disordered" evidence="1">
    <location>
        <begin position="145"/>
        <end position="201"/>
    </location>
</feature>
<dbReference type="EMBL" id="CP011545">
    <property type="protein sequence ID" value="AKK08260.1"/>
    <property type="molecule type" value="Genomic_DNA"/>
</dbReference>
<proteinExistence type="predicted"/>
<evidence type="ECO:0000256" key="1">
    <source>
        <dbReference type="SAM" id="MobiDB-lite"/>
    </source>
</evidence>
<gene>
    <name evidence="2" type="ORF">CTEST_04055</name>
</gene>
<dbReference type="RefSeq" id="WP_236686134.1">
    <property type="nucleotide sequence ID" value="NZ_CP011545.1"/>
</dbReference>
<reference evidence="2 3" key="1">
    <citation type="journal article" date="2015" name="Genome Announc.">
        <title>Complete Genome Sequence of the Type Strain Corynebacterium testudinoris DSM 44614, Recovered from Necrotic Lesions in the Mouth of a Tortoise.</title>
        <authorList>
            <person name="Ruckert C."/>
            <person name="Kriete M."/>
            <person name="Jaenicke S."/>
            <person name="Winkler A."/>
            <person name="Tauch A."/>
        </authorList>
    </citation>
    <scope>NUCLEOTIDE SEQUENCE [LARGE SCALE GENOMIC DNA]</scope>
    <source>
        <strain evidence="2 3">DSM 44614</strain>
    </source>
</reference>
<dbReference type="KEGG" id="cted:CTEST_04055"/>
<reference evidence="3" key="2">
    <citation type="submission" date="2015-05" db="EMBL/GenBank/DDBJ databases">
        <title>Complete genome sequence of Corynebacterium testudinoris DSM 44614, recovered from necrotic lesions in the mouth of a tortoise.</title>
        <authorList>
            <person name="Ruckert C."/>
            <person name="Albersmeier A."/>
            <person name="Winkler A."/>
            <person name="Tauch A."/>
        </authorList>
    </citation>
    <scope>NUCLEOTIDE SEQUENCE [LARGE SCALE GENOMIC DNA]</scope>
    <source>
        <strain evidence="3">DSM 44614</strain>
    </source>
</reference>
<accession>A0A0G3H689</accession>